<dbReference type="EMBL" id="BAABFA010000010">
    <property type="protein sequence ID" value="GAA4465659.1"/>
    <property type="molecule type" value="Genomic_DNA"/>
</dbReference>
<evidence type="ECO:0008006" key="3">
    <source>
        <dbReference type="Google" id="ProtNLM"/>
    </source>
</evidence>
<protein>
    <recommendedName>
        <fullName evidence="3">DUF2267 domain-containing protein</fullName>
    </recommendedName>
</protein>
<keyword evidence="2" id="KW-1185">Reference proteome</keyword>
<dbReference type="RefSeq" id="WP_345081927.1">
    <property type="nucleotide sequence ID" value="NZ_BAABFA010000010.1"/>
</dbReference>
<gene>
    <name evidence="1" type="ORF">GCM10023093_18250</name>
</gene>
<dbReference type="Proteomes" id="UP001500067">
    <property type="component" value="Unassembled WGS sequence"/>
</dbReference>
<accession>A0ABP8NHR5</accession>
<comment type="caution">
    <text evidence="1">The sequence shown here is derived from an EMBL/GenBank/DDBJ whole genome shotgun (WGS) entry which is preliminary data.</text>
</comment>
<evidence type="ECO:0000313" key="2">
    <source>
        <dbReference type="Proteomes" id="UP001500067"/>
    </source>
</evidence>
<name>A0ABP8NHR5_9BACT</name>
<organism evidence="1 2">
    <name type="scientific">Nemorincola caseinilytica</name>
    <dbReference type="NCBI Taxonomy" id="2054315"/>
    <lineage>
        <taxon>Bacteria</taxon>
        <taxon>Pseudomonadati</taxon>
        <taxon>Bacteroidota</taxon>
        <taxon>Chitinophagia</taxon>
        <taxon>Chitinophagales</taxon>
        <taxon>Chitinophagaceae</taxon>
        <taxon>Nemorincola</taxon>
    </lineage>
</organism>
<evidence type="ECO:0000313" key="1">
    <source>
        <dbReference type="EMBL" id="GAA4465659.1"/>
    </source>
</evidence>
<sequence>MQELIKLLKEKAGLTDEQAQKTVQVMRQFLDGKVPAMFRGVVDKFFADTPKSGEEDILG</sequence>
<proteinExistence type="predicted"/>
<reference evidence="2" key="1">
    <citation type="journal article" date="2019" name="Int. J. Syst. Evol. Microbiol.">
        <title>The Global Catalogue of Microorganisms (GCM) 10K type strain sequencing project: providing services to taxonomists for standard genome sequencing and annotation.</title>
        <authorList>
            <consortium name="The Broad Institute Genomics Platform"/>
            <consortium name="The Broad Institute Genome Sequencing Center for Infectious Disease"/>
            <person name="Wu L."/>
            <person name="Ma J."/>
        </authorList>
    </citation>
    <scope>NUCLEOTIDE SEQUENCE [LARGE SCALE GENOMIC DNA]</scope>
    <source>
        <strain evidence="2">JCM 32105</strain>
    </source>
</reference>